<dbReference type="Proteomes" id="UP001225605">
    <property type="component" value="Unassembled WGS sequence"/>
</dbReference>
<proteinExistence type="predicted"/>
<name>A0ABU0WSG3_9PSEU</name>
<comment type="caution">
    <text evidence="2">The sequence shown here is derived from an EMBL/GenBank/DDBJ whole genome shotgun (WGS) entry which is preliminary data.</text>
</comment>
<gene>
    <name evidence="2" type="ORF">CKY47_02030</name>
</gene>
<dbReference type="EMBL" id="NSDM01000001">
    <property type="protein sequence ID" value="MDQ2582780.1"/>
    <property type="molecule type" value="Genomic_DNA"/>
</dbReference>
<evidence type="ECO:0000313" key="2">
    <source>
        <dbReference type="EMBL" id="MDQ2582780.1"/>
    </source>
</evidence>
<feature type="region of interest" description="Disordered" evidence="1">
    <location>
        <begin position="14"/>
        <end position="44"/>
    </location>
</feature>
<reference evidence="2 3" key="1">
    <citation type="submission" date="2017-06" db="EMBL/GenBank/DDBJ databases">
        <title>Cultured bacterium strain Saccharothrix yanglingensis Hhs.015.</title>
        <authorList>
            <person name="Xia Y."/>
        </authorList>
    </citation>
    <scope>NUCLEOTIDE SEQUENCE [LARGE SCALE GENOMIC DNA]</scope>
    <source>
        <strain evidence="2 3">Hhs.015</strain>
    </source>
</reference>
<evidence type="ECO:0000313" key="3">
    <source>
        <dbReference type="Proteomes" id="UP001225605"/>
    </source>
</evidence>
<organism evidence="2 3">
    <name type="scientific">Saccharothrix yanglingensis</name>
    <dbReference type="NCBI Taxonomy" id="659496"/>
    <lineage>
        <taxon>Bacteria</taxon>
        <taxon>Bacillati</taxon>
        <taxon>Actinomycetota</taxon>
        <taxon>Actinomycetes</taxon>
        <taxon>Pseudonocardiales</taxon>
        <taxon>Pseudonocardiaceae</taxon>
        <taxon>Saccharothrix</taxon>
    </lineage>
</organism>
<evidence type="ECO:0000256" key="1">
    <source>
        <dbReference type="SAM" id="MobiDB-lite"/>
    </source>
</evidence>
<protein>
    <recommendedName>
        <fullName evidence="4">DUF3558 domain-containing protein</fullName>
    </recommendedName>
</protein>
<sequence length="174" mass="17250">MLPVAVLGAVLAGCTSTPGTPTPETTGAATATTGGATSPTTSGAAAGDGLADFDVCAELEGVASALGLTEIERKGAQDCEARYAGRIGVRVKAQPELGVEEFVPGSDSKISDLPLGGHRAKLVTAPLTTSSCAVTIEVTPSSRVDVVSSSPATQEQACEAATKVATAVEPKLPK</sequence>
<evidence type="ECO:0008006" key="4">
    <source>
        <dbReference type="Google" id="ProtNLM"/>
    </source>
</evidence>
<keyword evidence="3" id="KW-1185">Reference proteome</keyword>
<accession>A0ABU0WSG3</accession>